<comment type="caution">
    <text evidence="8">The sequence shown here is derived from an EMBL/GenBank/DDBJ whole genome shotgun (WGS) entry which is preliminary data.</text>
</comment>
<protein>
    <submittedName>
        <fullName evidence="8">Uncharacterized protein</fullName>
    </submittedName>
</protein>
<keyword evidence="3 7" id="KW-0812">Transmembrane</keyword>
<dbReference type="PRINTS" id="PR00447">
    <property type="entry name" value="NATRESASSCMP"/>
</dbReference>
<dbReference type="GO" id="GO:0005384">
    <property type="term" value="F:manganese ion transmembrane transporter activity"/>
    <property type="evidence" value="ECO:0007669"/>
    <property type="project" value="TreeGrafter"/>
</dbReference>
<dbReference type="InterPro" id="IPR001046">
    <property type="entry name" value="NRAMP_fam"/>
</dbReference>
<comment type="similarity">
    <text evidence="2">Belongs to the NRAMP (TC 2.A.55) family.</text>
</comment>
<evidence type="ECO:0000256" key="6">
    <source>
        <dbReference type="SAM" id="MobiDB-lite"/>
    </source>
</evidence>
<feature type="transmembrane region" description="Helical" evidence="7">
    <location>
        <begin position="355"/>
        <end position="378"/>
    </location>
</feature>
<comment type="subcellular location">
    <subcellularLocation>
        <location evidence="1">Membrane</location>
        <topology evidence="1">Multi-pass membrane protein</topology>
    </subcellularLocation>
</comment>
<feature type="transmembrane region" description="Helical" evidence="7">
    <location>
        <begin position="101"/>
        <end position="127"/>
    </location>
</feature>
<keyword evidence="5 7" id="KW-0472">Membrane</keyword>
<dbReference type="AlphaFoldDB" id="A0AAD8W1R0"/>
<dbReference type="PANTHER" id="PTHR11706:SF93">
    <property type="entry name" value="NATURAL RESISTANCE-ASSOCIATED MACROPHAGE PROTEIN, EXPRESSED"/>
    <property type="match status" value="1"/>
</dbReference>
<dbReference type="GO" id="GO:0009873">
    <property type="term" value="P:ethylene-activated signaling pathway"/>
    <property type="evidence" value="ECO:0007669"/>
    <property type="project" value="InterPro"/>
</dbReference>
<feature type="transmembrane region" description="Helical" evidence="7">
    <location>
        <begin position="285"/>
        <end position="312"/>
    </location>
</feature>
<feature type="region of interest" description="Disordered" evidence="6">
    <location>
        <begin position="504"/>
        <end position="563"/>
    </location>
</feature>
<evidence type="ECO:0000256" key="2">
    <source>
        <dbReference type="ARBA" id="ARBA00009965"/>
    </source>
</evidence>
<feature type="region of interest" description="Disordered" evidence="6">
    <location>
        <begin position="836"/>
        <end position="857"/>
    </location>
</feature>
<feature type="region of interest" description="Disordered" evidence="6">
    <location>
        <begin position="628"/>
        <end position="654"/>
    </location>
</feature>
<keyword evidence="4 7" id="KW-1133">Transmembrane helix</keyword>
<evidence type="ECO:0000313" key="8">
    <source>
        <dbReference type="EMBL" id="KAK1629613.1"/>
    </source>
</evidence>
<feature type="transmembrane region" description="Helical" evidence="7">
    <location>
        <begin position="133"/>
        <end position="151"/>
    </location>
</feature>
<gene>
    <name evidence="8" type="ORF">QYE76_003928</name>
</gene>
<dbReference type="GO" id="GO:0034755">
    <property type="term" value="P:iron ion transmembrane transport"/>
    <property type="evidence" value="ECO:0007669"/>
    <property type="project" value="TreeGrafter"/>
</dbReference>
<dbReference type="Proteomes" id="UP001231189">
    <property type="component" value="Unassembled WGS sequence"/>
</dbReference>
<accession>A0AAD8W1R0</accession>
<feature type="compositionally biased region" description="Basic and acidic residues" evidence="6">
    <location>
        <begin position="510"/>
        <end position="539"/>
    </location>
</feature>
<sequence length="1263" mass="137724">MDGVRSLSQSLGAGGGGGRNNLFRTLGPALFISIGYIDLGKWVTTIDAGSRFGYDLVLLVLLFNFSAVLCQYLSICIGMVTTKNLAQICVQEYSQPICAGLGVQAIISLLTAEVTMISGIAMGFNLVFEYDDIVTGIWFASFAVNLLPYAISHLDKKMAGTLNTCIAGLALVCFVLGLLVSQPKVPLDMDVMFPKLSGESAYSLMALLGGNVIAHNFYVHSSFVQAQKRSPVTLGSLFHDHLISILFIFSGVFLVNYVLISSAAVGSSDALLLTFQDVVELMNQIFMNPAAPVVFLVVLLLSSHIISLSSIVGSHAIVENFFGVNLSLSAHHLLLKVFAMIPTIYYARIAGSEAIYQLLIICPVIQAMLLPSSVIPVFRVASSRSLMGSYRISSSVEILAFLSFLLMLFTNIIFMAEILFGDSTWTNNMKGNTGSPVVLPYTLIVLTSCVSIVFTLFLAVTPLKSASNEAETLELSVHSQREPLGSAHHREELFLEDVAQEEIQRSSTDALREQSECHQESALEHTESSDTTAESDHDSQQSTAYTVSTPKAQPSPPVYHEEPKPVCVADWTESIPKVSTPTAVEHINAENIKVKSTTEKDVEVVAEVCTDKDNITPHNLEYEKSAVGRAPFNPEGPPSLTFSRGKDADAGNGSGSLSTLSGLGRAARRQLAATLDEFWGHLFDYHGKLTQDANDKRYNFLLGLDSKTASSAVRADNQSTEASKSPLMRDVMRGSPTSLNSWDSMSREKEIRGLDWNSGQQMGSMGSSNWSQSMNLPYTDISSPSSSLLEQNANYYSNFSNVPSYTDNQFYQPATIHGYQLASYLKGMNASRSQYSNIPLDPRRVPRSSEYSFSNYPDSALHARSQNVRGSLGANPLQNPTMNRLNAAVERPYYDSFSVEESESSGSSAYSKKYHSSPDISALIAARKKALLNEANLGGAAGNQSYRSKLASERPQYVDPTASSNAQAAFNERSQHNLQRDVLSMQLGMNPNAKSLWAQQPFEQLFGVSSAELNKSGVNTCQRSSIITKDDSSYTECEAELLQSLRSCIVKILKVEGSGWLFRQNGGCDENLIDQVAAAEKYSQETTENVLSPELRRMPSDKSSQPLRRNDDRAANCMHGLPNCGESCVWRSSLVVSFGVWCIRRVLDLSLVESRPELWGKYTYVLNRLQGVLEPAFSKPRKPLTGCACLQIVGPVARPISGTFTTSAVILETIKDVEQAISGRKGRSGTAAGDVAFPKGKENLASVLKRYKRRLSSKPSAGQ</sequence>
<dbReference type="Pfam" id="PF01566">
    <property type="entry name" value="Nramp"/>
    <property type="match status" value="1"/>
</dbReference>
<feature type="compositionally biased region" description="Polar residues" evidence="6">
    <location>
        <begin position="540"/>
        <end position="552"/>
    </location>
</feature>
<reference evidence="8" key="1">
    <citation type="submission" date="2023-07" db="EMBL/GenBank/DDBJ databases">
        <title>A chromosome-level genome assembly of Lolium multiflorum.</title>
        <authorList>
            <person name="Chen Y."/>
            <person name="Copetti D."/>
            <person name="Kolliker R."/>
            <person name="Studer B."/>
        </authorList>
    </citation>
    <scope>NUCLEOTIDE SEQUENCE</scope>
    <source>
        <strain evidence="8">02402/16</strain>
        <tissue evidence="8">Leaf</tissue>
    </source>
</reference>
<feature type="transmembrane region" description="Helical" evidence="7">
    <location>
        <begin position="440"/>
        <end position="460"/>
    </location>
</feature>
<organism evidence="8 9">
    <name type="scientific">Lolium multiflorum</name>
    <name type="common">Italian ryegrass</name>
    <name type="synonym">Lolium perenne subsp. multiflorum</name>
    <dbReference type="NCBI Taxonomy" id="4521"/>
    <lineage>
        <taxon>Eukaryota</taxon>
        <taxon>Viridiplantae</taxon>
        <taxon>Streptophyta</taxon>
        <taxon>Embryophyta</taxon>
        <taxon>Tracheophyta</taxon>
        <taxon>Spermatophyta</taxon>
        <taxon>Magnoliopsida</taxon>
        <taxon>Liliopsida</taxon>
        <taxon>Poales</taxon>
        <taxon>Poaceae</taxon>
        <taxon>BOP clade</taxon>
        <taxon>Pooideae</taxon>
        <taxon>Poodae</taxon>
        <taxon>Poeae</taxon>
        <taxon>Poeae Chloroplast Group 2 (Poeae type)</taxon>
        <taxon>Loliodinae</taxon>
        <taxon>Loliinae</taxon>
        <taxon>Lolium</taxon>
    </lineage>
</organism>
<evidence type="ECO:0000256" key="4">
    <source>
        <dbReference type="ARBA" id="ARBA00022989"/>
    </source>
</evidence>
<dbReference type="InterPro" id="IPR017187">
    <property type="entry name" value="EIN2"/>
</dbReference>
<evidence type="ECO:0000313" key="9">
    <source>
        <dbReference type="Proteomes" id="UP001231189"/>
    </source>
</evidence>
<evidence type="ECO:0000256" key="3">
    <source>
        <dbReference type="ARBA" id="ARBA00022692"/>
    </source>
</evidence>
<dbReference type="PANTHER" id="PTHR11706">
    <property type="entry name" value="SOLUTE CARRIER PROTEIN FAMILY 11 MEMBER"/>
    <property type="match status" value="1"/>
</dbReference>
<keyword evidence="9" id="KW-1185">Reference proteome</keyword>
<evidence type="ECO:0000256" key="5">
    <source>
        <dbReference type="ARBA" id="ARBA00023136"/>
    </source>
</evidence>
<evidence type="ECO:0000256" key="1">
    <source>
        <dbReference type="ARBA" id="ARBA00004141"/>
    </source>
</evidence>
<dbReference type="EMBL" id="JAUUTY010000005">
    <property type="protein sequence ID" value="KAK1629613.1"/>
    <property type="molecule type" value="Genomic_DNA"/>
</dbReference>
<evidence type="ECO:0000256" key="7">
    <source>
        <dbReference type="SAM" id="Phobius"/>
    </source>
</evidence>
<name>A0AAD8W1R0_LOLMU</name>
<dbReference type="GO" id="GO:0005886">
    <property type="term" value="C:plasma membrane"/>
    <property type="evidence" value="ECO:0007669"/>
    <property type="project" value="TreeGrafter"/>
</dbReference>
<feature type="transmembrane region" description="Helical" evidence="7">
    <location>
        <begin position="158"/>
        <end position="180"/>
    </location>
</feature>
<feature type="transmembrane region" description="Helical" evidence="7">
    <location>
        <begin position="21"/>
        <end position="37"/>
    </location>
</feature>
<feature type="transmembrane region" description="Helical" evidence="7">
    <location>
        <begin position="57"/>
        <end position="80"/>
    </location>
</feature>
<dbReference type="PIRSF" id="PIRSF037378">
    <property type="entry name" value="EIN2"/>
    <property type="match status" value="1"/>
</dbReference>
<feature type="transmembrane region" description="Helical" evidence="7">
    <location>
        <begin position="398"/>
        <end position="420"/>
    </location>
</feature>
<dbReference type="GO" id="GO:0015086">
    <property type="term" value="F:cadmium ion transmembrane transporter activity"/>
    <property type="evidence" value="ECO:0007669"/>
    <property type="project" value="TreeGrafter"/>
</dbReference>
<proteinExistence type="inferred from homology"/>
<feature type="transmembrane region" description="Helical" evidence="7">
    <location>
        <begin position="200"/>
        <end position="221"/>
    </location>
</feature>
<feature type="transmembrane region" description="Helical" evidence="7">
    <location>
        <begin position="242"/>
        <end position="265"/>
    </location>
</feature>